<evidence type="ECO:0000313" key="1">
    <source>
        <dbReference type="EMBL" id="SFC30782.1"/>
    </source>
</evidence>
<keyword evidence="2" id="KW-1185">Reference proteome</keyword>
<dbReference type="NCBIfam" id="TIGR02444">
    <property type="entry name" value="TIGR02444 family protein"/>
    <property type="match status" value="1"/>
</dbReference>
<organism evidence="1 2">
    <name type="scientific">Marinospirillum celere</name>
    <dbReference type="NCBI Taxonomy" id="1122252"/>
    <lineage>
        <taxon>Bacteria</taxon>
        <taxon>Pseudomonadati</taxon>
        <taxon>Pseudomonadota</taxon>
        <taxon>Gammaproteobacteria</taxon>
        <taxon>Oceanospirillales</taxon>
        <taxon>Oceanospirillaceae</taxon>
        <taxon>Marinospirillum</taxon>
    </lineage>
</organism>
<accession>A0A1I1I4P5</accession>
<dbReference type="OrthoDB" id="5795846at2"/>
<evidence type="ECO:0000313" key="2">
    <source>
        <dbReference type="Proteomes" id="UP000199058"/>
    </source>
</evidence>
<dbReference type="RefSeq" id="WP_091963310.1">
    <property type="nucleotide sequence ID" value="NZ_FOLH01000004.1"/>
</dbReference>
<protein>
    <submittedName>
        <fullName evidence="1">TIGR02444 family protein</fullName>
    </submittedName>
</protein>
<dbReference type="InterPro" id="IPR012659">
    <property type="entry name" value="CHP02444"/>
</dbReference>
<reference evidence="1 2" key="1">
    <citation type="submission" date="2016-10" db="EMBL/GenBank/DDBJ databases">
        <authorList>
            <person name="de Groot N.N."/>
        </authorList>
    </citation>
    <scope>NUCLEOTIDE SEQUENCE [LARGE SCALE GENOMIC DNA]</scope>
    <source>
        <strain evidence="1 2">DSM 18438</strain>
    </source>
</reference>
<dbReference type="EMBL" id="FOLH01000004">
    <property type="protein sequence ID" value="SFC30782.1"/>
    <property type="molecule type" value="Genomic_DNA"/>
</dbReference>
<dbReference type="Pfam" id="PF09523">
    <property type="entry name" value="DUF2390"/>
    <property type="match status" value="1"/>
</dbReference>
<proteinExistence type="predicted"/>
<dbReference type="STRING" id="1122252.SAMN05660443_2173"/>
<sequence length="189" mass="22646">MLLHDNPFWRFSLSLYHLKRIKDACLQLQDSSDANVNLLFFALWVSQQQLRFSPDWPQVFQQLENWHRDYTLPLRRQRRELKHLAEKADRHEHGPLHQMHEHITKAELLSEQQEQAVLYYYYQERMGLIPCEDKQAALIENLTACIQDPTKIDNEPLKVLLGVMLEEQDVDQATVKLREQIEKRFLRSQ</sequence>
<dbReference type="Proteomes" id="UP000199058">
    <property type="component" value="Unassembled WGS sequence"/>
</dbReference>
<name>A0A1I1I4P5_9GAMM</name>
<dbReference type="AlphaFoldDB" id="A0A1I1I4P5"/>
<gene>
    <name evidence="1" type="ORF">SAMN05660443_2173</name>
</gene>